<dbReference type="Proteomes" id="UP000613580">
    <property type="component" value="Unassembled WGS sequence"/>
</dbReference>
<dbReference type="SUPFAM" id="SSF89550">
    <property type="entry name" value="PHP domain-like"/>
    <property type="match status" value="1"/>
</dbReference>
<evidence type="ECO:0000256" key="3">
    <source>
        <dbReference type="ARBA" id="ARBA00013085"/>
    </source>
</evidence>
<dbReference type="GO" id="GO:0000105">
    <property type="term" value="P:L-histidine biosynthetic process"/>
    <property type="evidence" value="ECO:0007669"/>
    <property type="project" value="UniProtKB-UniRule"/>
</dbReference>
<evidence type="ECO:0000256" key="8">
    <source>
        <dbReference type="RuleBase" id="RU366003"/>
    </source>
</evidence>
<evidence type="ECO:0000313" key="10">
    <source>
        <dbReference type="EMBL" id="KAF7290366.1"/>
    </source>
</evidence>
<evidence type="ECO:0000256" key="1">
    <source>
        <dbReference type="ARBA" id="ARBA00004970"/>
    </source>
</evidence>
<keyword evidence="4 8" id="KW-0028">Amino-acid biosynthesis</keyword>
<accession>A0A8H6S1M7</accession>
<evidence type="ECO:0000256" key="6">
    <source>
        <dbReference type="ARBA" id="ARBA00023102"/>
    </source>
</evidence>
<dbReference type="AlphaFoldDB" id="A0A8H6S1M7"/>
<comment type="caution">
    <text evidence="10">The sequence shown here is derived from an EMBL/GenBank/DDBJ whole genome shotgun (WGS) entry which is preliminary data.</text>
</comment>
<dbReference type="GO" id="GO:0005737">
    <property type="term" value="C:cytoplasm"/>
    <property type="evidence" value="ECO:0007669"/>
    <property type="project" value="TreeGrafter"/>
</dbReference>
<dbReference type="Gene3D" id="3.20.20.140">
    <property type="entry name" value="Metal-dependent hydrolases"/>
    <property type="match status" value="1"/>
</dbReference>
<comment type="pathway">
    <text evidence="1 8">Amino-acid biosynthesis; L-histidine biosynthesis; L-histidine from 5-phospho-alpha-D-ribose 1-diphosphate: step 8/9.</text>
</comment>
<sequence length="218" mass="25245">MPWSHHSHSGQFCKHAVGSLADVVKEAIRKGFEVYGLTEHAPRYRTEDLGTQKRPASLPTTLLRNFDAFLDEAHRLKKLYVSQIRLLRHFGRIEYLVGSVHHVNGTPIDFSTRPRSAKPRRKQARPTLSSLHISEAQYEMLQRLRPEIVGHFDLCRLYTPGLQFANYPDALKLAQRNIMVRHWLRRPLRGQRSRVCARIGTLRIQDPIFWRQAPVVGS</sequence>
<dbReference type="PANTHER" id="PTHR21039:SF0">
    <property type="entry name" value="HISTIDINOL-PHOSPHATASE"/>
    <property type="match status" value="1"/>
</dbReference>
<dbReference type="OrthoDB" id="5957391at2759"/>
<name>A0A8H6S1M7_MYCCL</name>
<dbReference type="Pfam" id="PF02811">
    <property type="entry name" value="PHP"/>
    <property type="match status" value="1"/>
</dbReference>
<dbReference type="EMBL" id="JACAZE010000026">
    <property type="protein sequence ID" value="KAF7290366.1"/>
    <property type="molecule type" value="Genomic_DNA"/>
</dbReference>
<dbReference type="UniPathway" id="UPA00031">
    <property type="reaction ID" value="UER00013"/>
</dbReference>
<evidence type="ECO:0000256" key="4">
    <source>
        <dbReference type="ARBA" id="ARBA00022605"/>
    </source>
</evidence>
<protein>
    <recommendedName>
        <fullName evidence="3 8">Histidinol-phosphatase</fullName>
        <shortName evidence="8">HolPase</shortName>
        <ecNumber evidence="3 8">3.1.3.15</ecNumber>
    </recommendedName>
</protein>
<evidence type="ECO:0000256" key="5">
    <source>
        <dbReference type="ARBA" id="ARBA00022801"/>
    </source>
</evidence>
<feature type="domain" description="PHP" evidence="9">
    <location>
        <begin position="5"/>
        <end position="177"/>
    </location>
</feature>
<keyword evidence="5 8" id="KW-0378">Hydrolase</keyword>
<organism evidence="10 11">
    <name type="scientific">Mycena chlorophos</name>
    <name type="common">Agaric fungus</name>
    <name type="synonym">Agaricus chlorophos</name>
    <dbReference type="NCBI Taxonomy" id="658473"/>
    <lineage>
        <taxon>Eukaryota</taxon>
        <taxon>Fungi</taxon>
        <taxon>Dikarya</taxon>
        <taxon>Basidiomycota</taxon>
        <taxon>Agaricomycotina</taxon>
        <taxon>Agaricomycetes</taxon>
        <taxon>Agaricomycetidae</taxon>
        <taxon>Agaricales</taxon>
        <taxon>Marasmiineae</taxon>
        <taxon>Mycenaceae</taxon>
        <taxon>Mycena</taxon>
    </lineage>
</organism>
<comment type="catalytic activity">
    <reaction evidence="7 8">
        <text>L-histidinol phosphate + H2O = L-histidinol + phosphate</text>
        <dbReference type="Rhea" id="RHEA:14465"/>
        <dbReference type="ChEBI" id="CHEBI:15377"/>
        <dbReference type="ChEBI" id="CHEBI:43474"/>
        <dbReference type="ChEBI" id="CHEBI:57699"/>
        <dbReference type="ChEBI" id="CHEBI:57980"/>
        <dbReference type="EC" id="3.1.3.15"/>
    </reaction>
</comment>
<evidence type="ECO:0000256" key="7">
    <source>
        <dbReference type="ARBA" id="ARBA00049158"/>
    </source>
</evidence>
<dbReference type="InterPro" id="IPR016195">
    <property type="entry name" value="Pol/histidinol_Pase-like"/>
</dbReference>
<dbReference type="InterPro" id="IPR010140">
    <property type="entry name" value="Histidinol_P_phosphatase_HisJ"/>
</dbReference>
<reference evidence="10" key="1">
    <citation type="submission" date="2020-05" db="EMBL/GenBank/DDBJ databases">
        <title>Mycena genomes resolve the evolution of fungal bioluminescence.</title>
        <authorList>
            <person name="Tsai I.J."/>
        </authorList>
    </citation>
    <scope>NUCLEOTIDE SEQUENCE</scope>
    <source>
        <strain evidence="10">110903Hualien_Pintung</strain>
    </source>
</reference>
<dbReference type="InterPro" id="IPR004013">
    <property type="entry name" value="PHP_dom"/>
</dbReference>
<dbReference type="EC" id="3.1.3.15" evidence="3 8"/>
<proteinExistence type="inferred from homology"/>
<gene>
    <name evidence="10" type="ORF">HMN09_01294600</name>
</gene>
<evidence type="ECO:0000259" key="9">
    <source>
        <dbReference type="Pfam" id="PF02811"/>
    </source>
</evidence>
<comment type="similarity">
    <text evidence="2 8">Belongs to the PHP hydrolase family. HisK subfamily.</text>
</comment>
<dbReference type="PANTHER" id="PTHR21039">
    <property type="entry name" value="HISTIDINOL PHOSPHATASE-RELATED"/>
    <property type="match status" value="1"/>
</dbReference>
<evidence type="ECO:0000256" key="2">
    <source>
        <dbReference type="ARBA" id="ARBA00009152"/>
    </source>
</evidence>
<keyword evidence="11" id="KW-1185">Reference proteome</keyword>
<dbReference type="GO" id="GO:0004401">
    <property type="term" value="F:histidinol-phosphatase activity"/>
    <property type="evidence" value="ECO:0007669"/>
    <property type="project" value="UniProtKB-UniRule"/>
</dbReference>
<evidence type="ECO:0000313" key="11">
    <source>
        <dbReference type="Proteomes" id="UP000613580"/>
    </source>
</evidence>
<keyword evidence="6 8" id="KW-0368">Histidine biosynthesis</keyword>